<feature type="transmembrane region" description="Helical" evidence="7">
    <location>
        <begin position="506"/>
        <end position="529"/>
    </location>
</feature>
<dbReference type="GO" id="GO:0022857">
    <property type="term" value="F:transmembrane transporter activity"/>
    <property type="evidence" value="ECO:0007669"/>
    <property type="project" value="InterPro"/>
</dbReference>
<dbReference type="Gene3D" id="1.20.1250.20">
    <property type="entry name" value="MFS general substrate transporter like domains"/>
    <property type="match status" value="2"/>
</dbReference>
<dbReference type="EMBL" id="CM010720">
    <property type="protein sequence ID" value="RZC67084.1"/>
    <property type="molecule type" value="Genomic_DNA"/>
</dbReference>
<evidence type="ECO:0000256" key="3">
    <source>
        <dbReference type="ARBA" id="ARBA00022692"/>
    </source>
</evidence>
<dbReference type="InterPro" id="IPR011701">
    <property type="entry name" value="MFS"/>
</dbReference>
<keyword evidence="4 7" id="KW-1133">Transmembrane helix</keyword>
<feature type="transmembrane region" description="Helical" evidence="7">
    <location>
        <begin position="837"/>
        <end position="857"/>
    </location>
</feature>
<name>A0A4Y7K175_PAPSO</name>
<evidence type="ECO:0000256" key="4">
    <source>
        <dbReference type="ARBA" id="ARBA00022989"/>
    </source>
</evidence>
<evidence type="ECO:0000256" key="2">
    <source>
        <dbReference type="ARBA" id="ARBA00022448"/>
    </source>
</evidence>
<dbReference type="Proteomes" id="UP000316621">
    <property type="component" value="Chromosome 6"/>
</dbReference>
<keyword evidence="10" id="KW-1185">Reference proteome</keyword>
<feature type="transmembrane region" description="Helical" evidence="7">
    <location>
        <begin position="145"/>
        <end position="167"/>
    </location>
</feature>
<feature type="transmembrane region" description="Helical" evidence="7">
    <location>
        <begin position="276"/>
        <end position="296"/>
    </location>
</feature>
<feature type="transmembrane region" description="Helical" evidence="7">
    <location>
        <begin position="630"/>
        <end position="650"/>
    </location>
</feature>
<proteinExistence type="inferred from homology"/>
<feature type="transmembrane region" description="Helical" evidence="7">
    <location>
        <begin position="460"/>
        <end position="480"/>
    </location>
</feature>
<gene>
    <name evidence="9" type="ORF">C5167_010780</name>
</gene>
<feature type="transmembrane region" description="Helical" evidence="7">
    <location>
        <begin position="115"/>
        <end position="133"/>
    </location>
</feature>
<organism evidence="9 10">
    <name type="scientific">Papaver somniferum</name>
    <name type="common">Opium poppy</name>
    <dbReference type="NCBI Taxonomy" id="3469"/>
    <lineage>
        <taxon>Eukaryota</taxon>
        <taxon>Viridiplantae</taxon>
        <taxon>Streptophyta</taxon>
        <taxon>Embryophyta</taxon>
        <taxon>Tracheophyta</taxon>
        <taxon>Spermatophyta</taxon>
        <taxon>Magnoliopsida</taxon>
        <taxon>Ranunculales</taxon>
        <taxon>Papaveraceae</taxon>
        <taxon>Papaveroideae</taxon>
        <taxon>Papaver</taxon>
    </lineage>
</organism>
<comment type="similarity">
    <text evidence="6">Belongs to the major facilitator superfamily. Spinster (TC 2.A.1.49) family.</text>
</comment>
<feature type="transmembrane region" description="Helical" evidence="7">
    <location>
        <begin position="886"/>
        <end position="908"/>
    </location>
</feature>
<evidence type="ECO:0000256" key="5">
    <source>
        <dbReference type="ARBA" id="ARBA00023136"/>
    </source>
</evidence>
<dbReference type="PROSITE" id="PS50850">
    <property type="entry name" value="MFS"/>
    <property type="match status" value="1"/>
</dbReference>
<feature type="transmembrane region" description="Helical" evidence="7">
    <location>
        <begin position="426"/>
        <end position="448"/>
    </location>
</feature>
<dbReference type="InterPro" id="IPR036259">
    <property type="entry name" value="MFS_trans_sf"/>
</dbReference>
<feature type="transmembrane region" description="Helical" evidence="7">
    <location>
        <begin position="308"/>
        <end position="330"/>
    </location>
</feature>
<feature type="domain" description="Major facilitator superfamily (MFS) profile" evidence="8">
    <location>
        <begin position="20"/>
        <end position="653"/>
    </location>
</feature>
<sequence>MTTRNPDTMKTRTIFGVSLSLILINLAAIMEKADENLLPSVYKEVSEAFSVGPADLGYLTFIQKFVQALSSPLAGVLVLHHDRPTILALGTLCWALSTAAVGASYRFWQVALWRAVNGFGLAIVIPALQSFIADSYEDSVRGTGFGILALVGAVGGTGGGVVATIMAGQEFWGIPGWRCAFVMMAIFSSLIGFFVFMFGIDPRELYKDLTLETAEGSESVPSVWSESWRAMKTVTKVQTFQFIIMQGVVGSLPWTAIVFFTMWFELIGFDHKNTATLISLFTIGTSMGSLLGGFIGDGLSQLHPNTGRIMVAQFSAFMGVPFSWFLLMVIPQSVSSWSVFAVTLFFMGLTLSWCATGANNPIFAEVVPLKHRTMIYAFDRAFEGSFSSFAAPIVGILSEKIFGYDPKSVILPSGSPKEAFALSRGLVSMMCVPFALCGLFYAPLYWTYKRDRANARNAALTRTVFGISLSLILINMAAIMERADENLLPSVYKEVSETFNAGPTDLGYLTFILRFVQSLSSPVAGILVLRYDRPTVLAMGTLCWAISTAGVGVSYQFSQVAFWRAVNGVGLAIVIPALQSFIADSYADGVRGTGFGMLSLVGSVGGIGGSAMATIMAGQEFWGVPGWRCAFIMMALSSSVIALLVYMFVIDPRKQHKHISHEMTESSERENLVEKGNVSIPSVWSESWRAMKTVTKLQTFQFIVLQGIVGTLPWTAMVFFTMWFQLIGFDHNNTAALLSLFAIGCSMGSLLGGLIADRMSRVYPHSGRIMCAQFSAFMGVPFSWFLLMVIPQSVSSWSIFAVTLFFMGLTISWCATCANNPMFAEVVPSKHRTMIYAFDRAFEGSFSSFAAPIVGILSEKAFGYDPKAVSLTSGSIKEAFALSRGLVSMMSVPFALCSLFYTPLYWCYKRDRENARNAALKEQEMT</sequence>
<evidence type="ECO:0000256" key="7">
    <source>
        <dbReference type="SAM" id="Phobius"/>
    </source>
</evidence>
<dbReference type="InterPro" id="IPR044770">
    <property type="entry name" value="MFS_spinster-like"/>
</dbReference>
<evidence type="ECO:0000256" key="1">
    <source>
        <dbReference type="ARBA" id="ARBA00004141"/>
    </source>
</evidence>
<evidence type="ECO:0000313" key="9">
    <source>
        <dbReference type="EMBL" id="RZC67084.1"/>
    </source>
</evidence>
<evidence type="ECO:0000313" key="10">
    <source>
        <dbReference type="Proteomes" id="UP000316621"/>
    </source>
</evidence>
<feature type="transmembrane region" description="Helical" evidence="7">
    <location>
        <begin position="179"/>
        <end position="200"/>
    </location>
</feature>
<feature type="transmembrane region" description="Helical" evidence="7">
    <location>
        <begin position="796"/>
        <end position="816"/>
    </location>
</feature>
<keyword evidence="3 7" id="KW-0812">Transmembrane</keyword>
<feature type="transmembrane region" description="Helical" evidence="7">
    <location>
        <begin position="595"/>
        <end position="618"/>
    </location>
</feature>
<dbReference type="PANTHER" id="PTHR23505:SF78">
    <property type="entry name" value="MAJOR FACILITATOR SUPERFAMILY PROTEIN"/>
    <property type="match status" value="1"/>
</dbReference>
<dbReference type="SUPFAM" id="SSF103473">
    <property type="entry name" value="MFS general substrate transporter"/>
    <property type="match status" value="2"/>
</dbReference>
<feature type="transmembrane region" description="Helical" evidence="7">
    <location>
        <begin position="86"/>
        <end position="108"/>
    </location>
</feature>
<dbReference type="Gramene" id="RZC67084">
    <property type="protein sequence ID" value="RZC67084"/>
    <property type="gene ID" value="C5167_010780"/>
</dbReference>
<feature type="transmembrane region" description="Helical" evidence="7">
    <location>
        <begin position="536"/>
        <end position="555"/>
    </location>
</feature>
<feature type="transmembrane region" description="Helical" evidence="7">
    <location>
        <begin position="736"/>
        <end position="757"/>
    </location>
</feature>
<comment type="subcellular location">
    <subcellularLocation>
        <location evidence="1">Membrane</location>
        <topology evidence="1">Multi-pass membrane protein</topology>
    </subcellularLocation>
</comment>
<protein>
    <recommendedName>
        <fullName evidence="8">Major facilitator superfamily (MFS) profile domain-containing protein</fullName>
    </recommendedName>
</protein>
<feature type="transmembrane region" description="Helical" evidence="7">
    <location>
        <begin position="699"/>
        <end position="724"/>
    </location>
</feature>
<feature type="transmembrane region" description="Helical" evidence="7">
    <location>
        <begin position="240"/>
        <end position="264"/>
    </location>
</feature>
<dbReference type="Pfam" id="PF07690">
    <property type="entry name" value="MFS_1"/>
    <property type="match status" value="2"/>
</dbReference>
<feature type="transmembrane region" description="Helical" evidence="7">
    <location>
        <begin position="337"/>
        <end position="358"/>
    </location>
</feature>
<dbReference type="PANTHER" id="PTHR23505">
    <property type="entry name" value="SPINSTER"/>
    <property type="match status" value="1"/>
</dbReference>
<dbReference type="AlphaFoldDB" id="A0A4Y7K175"/>
<dbReference type="GO" id="GO:0016020">
    <property type="term" value="C:membrane"/>
    <property type="evidence" value="ECO:0007669"/>
    <property type="project" value="UniProtKB-SubCell"/>
</dbReference>
<evidence type="ECO:0000259" key="8">
    <source>
        <dbReference type="PROSITE" id="PS50850"/>
    </source>
</evidence>
<feature type="transmembrane region" description="Helical" evidence="7">
    <location>
        <begin position="561"/>
        <end position="583"/>
    </location>
</feature>
<reference evidence="9 10" key="1">
    <citation type="journal article" date="2018" name="Science">
        <title>The opium poppy genome and morphinan production.</title>
        <authorList>
            <person name="Guo L."/>
            <person name="Winzer T."/>
            <person name="Yang X."/>
            <person name="Li Y."/>
            <person name="Ning Z."/>
            <person name="He Z."/>
            <person name="Teodor R."/>
            <person name="Lu Y."/>
            <person name="Bowser T.A."/>
            <person name="Graham I.A."/>
            <person name="Ye K."/>
        </authorList>
    </citation>
    <scope>NUCLEOTIDE SEQUENCE [LARGE SCALE GENOMIC DNA]</scope>
    <source>
        <strain evidence="10">cv. HN1</strain>
        <tissue evidence="9">Leaves</tissue>
    </source>
</reference>
<dbReference type="CDD" id="cd17328">
    <property type="entry name" value="MFS_spinster_like"/>
    <property type="match status" value="2"/>
</dbReference>
<feature type="transmembrane region" description="Helical" evidence="7">
    <location>
        <begin position="769"/>
        <end position="790"/>
    </location>
</feature>
<feature type="transmembrane region" description="Helical" evidence="7">
    <location>
        <begin position="12"/>
        <end position="30"/>
    </location>
</feature>
<keyword evidence="2" id="KW-0813">Transport</keyword>
<dbReference type="InterPro" id="IPR020846">
    <property type="entry name" value="MFS_dom"/>
</dbReference>
<accession>A0A4Y7K175</accession>
<keyword evidence="5 7" id="KW-0472">Membrane</keyword>
<evidence type="ECO:0000256" key="6">
    <source>
        <dbReference type="ARBA" id="ARBA00024338"/>
    </source>
</evidence>